<proteinExistence type="predicted"/>
<sequence>MWQVLMNVCAVLKRTLPNTYKSVMWFLHRPFHGNITE</sequence>
<reference evidence="1" key="1">
    <citation type="submission" date="2014-11" db="EMBL/GenBank/DDBJ databases">
        <authorList>
            <person name="Amaro Gonzalez C."/>
        </authorList>
    </citation>
    <scope>NUCLEOTIDE SEQUENCE</scope>
</reference>
<accession>A0A0E9V9X3</accession>
<name>A0A0E9V9X3_ANGAN</name>
<evidence type="ECO:0000313" key="1">
    <source>
        <dbReference type="EMBL" id="JAH74914.1"/>
    </source>
</evidence>
<organism evidence="1">
    <name type="scientific">Anguilla anguilla</name>
    <name type="common">European freshwater eel</name>
    <name type="synonym">Muraena anguilla</name>
    <dbReference type="NCBI Taxonomy" id="7936"/>
    <lineage>
        <taxon>Eukaryota</taxon>
        <taxon>Metazoa</taxon>
        <taxon>Chordata</taxon>
        <taxon>Craniata</taxon>
        <taxon>Vertebrata</taxon>
        <taxon>Euteleostomi</taxon>
        <taxon>Actinopterygii</taxon>
        <taxon>Neopterygii</taxon>
        <taxon>Teleostei</taxon>
        <taxon>Anguilliformes</taxon>
        <taxon>Anguillidae</taxon>
        <taxon>Anguilla</taxon>
    </lineage>
</organism>
<dbReference type="EMBL" id="GBXM01033663">
    <property type="protein sequence ID" value="JAH74914.1"/>
    <property type="molecule type" value="Transcribed_RNA"/>
</dbReference>
<dbReference type="AlphaFoldDB" id="A0A0E9V9X3"/>
<protein>
    <submittedName>
        <fullName evidence="1">Uncharacterized protein</fullName>
    </submittedName>
</protein>
<reference evidence="1" key="2">
    <citation type="journal article" date="2015" name="Fish Shellfish Immunol.">
        <title>Early steps in the European eel (Anguilla anguilla)-Vibrio vulnificus interaction in the gills: Role of the RtxA13 toxin.</title>
        <authorList>
            <person name="Callol A."/>
            <person name="Pajuelo D."/>
            <person name="Ebbesson L."/>
            <person name="Teles M."/>
            <person name="MacKenzie S."/>
            <person name="Amaro C."/>
        </authorList>
    </citation>
    <scope>NUCLEOTIDE SEQUENCE</scope>
</reference>